<sequence>MCGIVGFISNSSYNSDKLIDIVSSMSKVISHRGPDDSGVWSDESFNITLAHQRLSILDLSNAGHQPMLSPSERYIVSFNGEIYNHLELRIDLSKKYNNISWRGTSDTETLVTAIDKYGVLETLNKVVGMFAFALWDKHENELYLVRDRFGEKPL</sequence>
<feature type="non-terminal residue" evidence="2">
    <location>
        <position position="154"/>
    </location>
</feature>
<feature type="domain" description="Glutamine amidotransferase type-2" evidence="1">
    <location>
        <begin position="2"/>
        <end position="154"/>
    </location>
</feature>
<dbReference type="Gene3D" id="3.60.20.10">
    <property type="entry name" value="Glutamine Phosphoribosylpyrophosphate, subunit 1, domain 1"/>
    <property type="match status" value="1"/>
</dbReference>
<accession>A0A382ZNA3</accession>
<evidence type="ECO:0000259" key="1">
    <source>
        <dbReference type="PROSITE" id="PS51278"/>
    </source>
</evidence>
<dbReference type="PANTHER" id="PTHR43284:SF1">
    <property type="entry name" value="ASPARAGINE SYNTHETASE"/>
    <property type="match status" value="1"/>
</dbReference>
<proteinExistence type="predicted"/>
<dbReference type="InterPro" id="IPR029055">
    <property type="entry name" value="Ntn_hydrolases_N"/>
</dbReference>
<dbReference type="EMBL" id="UINC01185190">
    <property type="protein sequence ID" value="SVD96770.1"/>
    <property type="molecule type" value="Genomic_DNA"/>
</dbReference>
<gene>
    <name evidence="2" type="ORF">METZ01_LOCUS449624</name>
</gene>
<dbReference type="InterPro" id="IPR051786">
    <property type="entry name" value="ASN_synthetase/amidase"/>
</dbReference>
<dbReference type="InterPro" id="IPR017932">
    <property type="entry name" value="GATase_2_dom"/>
</dbReference>
<dbReference type="Pfam" id="PF13522">
    <property type="entry name" value="GATase_6"/>
    <property type="match status" value="1"/>
</dbReference>
<dbReference type="InterPro" id="IPR033738">
    <property type="entry name" value="AsnB_N"/>
</dbReference>
<dbReference type="GO" id="GO:0005829">
    <property type="term" value="C:cytosol"/>
    <property type="evidence" value="ECO:0007669"/>
    <property type="project" value="TreeGrafter"/>
</dbReference>
<reference evidence="2" key="1">
    <citation type="submission" date="2018-05" db="EMBL/GenBank/DDBJ databases">
        <authorList>
            <person name="Lanie J.A."/>
            <person name="Ng W.-L."/>
            <person name="Kazmierczak K.M."/>
            <person name="Andrzejewski T.M."/>
            <person name="Davidsen T.M."/>
            <person name="Wayne K.J."/>
            <person name="Tettelin H."/>
            <person name="Glass J.I."/>
            <person name="Rusch D."/>
            <person name="Podicherti R."/>
            <person name="Tsui H.-C.T."/>
            <person name="Winkler M.E."/>
        </authorList>
    </citation>
    <scope>NUCLEOTIDE SEQUENCE</scope>
</reference>
<evidence type="ECO:0000313" key="2">
    <source>
        <dbReference type="EMBL" id="SVD96770.1"/>
    </source>
</evidence>
<dbReference type="PANTHER" id="PTHR43284">
    <property type="entry name" value="ASPARAGINE SYNTHETASE (GLUTAMINE-HYDROLYZING)"/>
    <property type="match status" value="1"/>
</dbReference>
<protein>
    <recommendedName>
        <fullName evidence="1">Glutamine amidotransferase type-2 domain-containing protein</fullName>
    </recommendedName>
</protein>
<dbReference type="SUPFAM" id="SSF56235">
    <property type="entry name" value="N-terminal nucleophile aminohydrolases (Ntn hydrolases)"/>
    <property type="match status" value="1"/>
</dbReference>
<name>A0A382ZNA3_9ZZZZ</name>
<organism evidence="2">
    <name type="scientific">marine metagenome</name>
    <dbReference type="NCBI Taxonomy" id="408172"/>
    <lineage>
        <taxon>unclassified sequences</taxon>
        <taxon>metagenomes</taxon>
        <taxon>ecological metagenomes</taxon>
    </lineage>
</organism>
<dbReference type="PROSITE" id="PS51278">
    <property type="entry name" value="GATASE_TYPE_2"/>
    <property type="match status" value="1"/>
</dbReference>
<dbReference type="CDD" id="cd00712">
    <property type="entry name" value="AsnB"/>
    <property type="match status" value="1"/>
</dbReference>
<dbReference type="AlphaFoldDB" id="A0A382ZNA3"/>